<dbReference type="RefSeq" id="WP_091662302.1">
    <property type="nucleotide sequence ID" value="NZ_FONT01000005.1"/>
</dbReference>
<dbReference type="PANTHER" id="PTHR24567">
    <property type="entry name" value="CRP FAMILY TRANSCRIPTIONAL REGULATORY PROTEIN"/>
    <property type="match status" value="1"/>
</dbReference>
<dbReference type="EMBL" id="FONT01000005">
    <property type="protein sequence ID" value="SFE89537.1"/>
    <property type="molecule type" value="Genomic_DNA"/>
</dbReference>
<dbReference type="PROSITE" id="PS50042">
    <property type="entry name" value="CNMP_BINDING_3"/>
    <property type="match status" value="1"/>
</dbReference>
<dbReference type="InterPro" id="IPR050397">
    <property type="entry name" value="Env_Response_Regulators"/>
</dbReference>
<dbReference type="SMART" id="SM00100">
    <property type="entry name" value="cNMP"/>
    <property type="match status" value="1"/>
</dbReference>
<evidence type="ECO:0000259" key="6">
    <source>
        <dbReference type="PROSITE" id="PS51063"/>
    </source>
</evidence>
<dbReference type="SUPFAM" id="SSF46785">
    <property type="entry name" value="Winged helix' DNA-binding domain"/>
    <property type="match status" value="1"/>
</dbReference>
<evidence type="ECO:0000256" key="2">
    <source>
        <dbReference type="ARBA" id="ARBA00023125"/>
    </source>
</evidence>
<evidence type="ECO:0000256" key="3">
    <source>
        <dbReference type="ARBA" id="ARBA00023159"/>
    </source>
</evidence>
<keyword evidence="3" id="KW-0010">Activator</keyword>
<dbReference type="InterPro" id="IPR014710">
    <property type="entry name" value="RmlC-like_jellyroll"/>
</dbReference>
<proteinExistence type="predicted"/>
<keyword evidence="7" id="KW-0418">Kinase</keyword>
<evidence type="ECO:0000256" key="1">
    <source>
        <dbReference type="ARBA" id="ARBA00023015"/>
    </source>
</evidence>
<name>A0A1I2EA27_9BACI</name>
<dbReference type="Pfam" id="PF13545">
    <property type="entry name" value="HTH_Crp_2"/>
    <property type="match status" value="1"/>
</dbReference>
<dbReference type="InterPro" id="IPR000595">
    <property type="entry name" value="cNMP-bd_dom"/>
</dbReference>
<dbReference type="GO" id="GO:0003700">
    <property type="term" value="F:DNA-binding transcription factor activity"/>
    <property type="evidence" value="ECO:0007669"/>
    <property type="project" value="TreeGrafter"/>
</dbReference>
<feature type="domain" description="Cyclic nucleotide-binding" evidence="5">
    <location>
        <begin position="12"/>
        <end position="118"/>
    </location>
</feature>
<protein>
    <submittedName>
        <fullName evidence="7">cAMP-binding domain of CRP or a regulatory subunit of cAMP-dependent protein kinases</fullName>
    </submittedName>
</protein>
<evidence type="ECO:0000259" key="5">
    <source>
        <dbReference type="PROSITE" id="PS50042"/>
    </source>
</evidence>
<keyword evidence="2" id="KW-0238">DNA-binding</keyword>
<dbReference type="Gene3D" id="2.60.120.10">
    <property type="entry name" value="Jelly Rolls"/>
    <property type="match status" value="1"/>
</dbReference>
<dbReference type="CDD" id="cd00038">
    <property type="entry name" value="CAP_ED"/>
    <property type="match status" value="1"/>
</dbReference>
<dbReference type="OrthoDB" id="581021at2"/>
<dbReference type="PROSITE" id="PS51063">
    <property type="entry name" value="HTH_CRP_2"/>
    <property type="match status" value="1"/>
</dbReference>
<sequence length="204" mass="23906">MNTPTFTWRNVKHYGQRLTIPKKEIIYHQGEEGKGFYFLEEGEVKISIIRDDGYERIIDYVTPEQLIGEQGISNDSYVTTAETITDSVLYYFTKNKFHQLCKEVPEAAEAFSISFITKIRLLVDAQSLLDAPVDVQLAHYLLLLCQKHNSFWIEINKTAMSRYLGKSRVTIWKILKQWEKKDIIRLQDHFVHLKDVAALRDFLM</sequence>
<keyword evidence="4" id="KW-0804">Transcription</keyword>
<dbReference type="PANTHER" id="PTHR24567:SF26">
    <property type="entry name" value="REGULATORY PROTEIN YEIL"/>
    <property type="match status" value="1"/>
</dbReference>
<accession>A0A1I2EA27</accession>
<dbReference type="InterPro" id="IPR012318">
    <property type="entry name" value="HTH_CRP"/>
</dbReference>
<dbReference type="InterPro" id="IPR036390">
    <property type="entry name" value="WH_DNA-bd_sf"/>
</dbReference>
<keyword evidence="1" id="KW-0805">Transcription regulation</keyword>
<organism evidence="7 8">
    <name type="scientific">Alteribacillus iranensis</name>
    <dbReference type="NCBI Taxonomy" id="930128"/>
    <lineage>
        <taxon>Bacteria</taxon>
        <taxon>Bacillati</taxon>
        <taxon>Bacillota</taxon>
        <taxon>Bacilli</taxon>
        <taxon>Bacillales</taxon>
        <taxon>Bacillaceae</taxon>
        <taxon>Alteribacillus</taxon>
    </lineage>
</organism>
<keyword evidence="8" id="KW-1185">Reference proteome</keyword>
<dbReference type="AlphaFoldDB" id="A0A1I2EA27"/>
<evidence type="ECO:0000313" key="7">
    <source>
        <dbReference type="EMBL" id="SFE89537.1"/>
    </source>
</evidence>
<dbReference type="Proteomes" id="UP000199516">
    <property type="component" value="Unassembled WGS sequence"/>
</dbReference>
<evidence type="ECO:0000313" key="8">
    <source>
        <dbReference type="Proteomes" id="UP000199516"/>
    </source>
</evidence>
<dbReference type="STRING" id="930128.SAMN05192532_105209"/>
<dbReference type="SUPFAM" id="SSF51206">
    <property type="entry name" value="cAMP-binding domain-like"/>
    <property type="match status" value="1"/>
</dbReference>
<keyword evidence="7" id="KW-0808">Transferase</keyword>
<dbReference type="GO" id="GO:0003677">
    <property type="term" value="F:DNA binding"/>
    <property type="evidence" value="ECO:0007669"/>
    <property type="project" value="UniProtKB-KW"/>
</dbReference>
<dbReference type="GO" id="GO:0016301">
    <property type="term" value="F:kinase activity"/>
    <property type="evidence" value="ECO:0007669"/>
    <property type="project" value="UniProtKB-KW"/>
</dbReference>
<gene>
    <name evidence="7" type="ORF">SAMN05192532_105209</name>
</gene>
<evidence type="ECO:0000256" key="4">
    <source>
        <dbReference type="ARBA" id="ARBA00023163"/>
    </source>
</evidence>
<dbReference type="InterPro" id="IPR018490">
    <property type="entry name" value="cNMP-bd_dom_sf"/>
</dbReference>
<dbReference type="Pfam" id="PF00027">
    <property type="entry name" value="cNMP_binding"/>
    <property type="match status" value="1"/>
</dbReference>
<feature type="domain" description="HTH crp-type" evidence="6">
    <location>
        <begin position="131"/>
        <end position="197"/>
    </location>
</feature>
<dbReference type="GO" id="GO:0005829">
    <property type="term" value="C:cytosol"/>
    <property type="evidence" value="ECO:0007669"/>
    <property type="project" value="TreeGrafter"/>
</dbReference>
<reference evidence="7 8" key="1">
    <citation type="submission" date="2016-10" db="EMBL/GenBank/DDBJ databases">
        <authorList>
            <person name="de Groot N.N."/>
        </authorList>
    </citation>
    <scope>NUCLEOTIDE SEQUENCE [LARGE SCALE GENOMIC DNA]</scope>
    <source>
        <strain evidence="7 8">DSM 23995</strain>
    </source>
</reference>